<dbReference type="Pfam" id="PF04199">
    <property type="entry name" value="Cyclase"/>
    <property type="match status" value="1"/>
</dbReference>
<dbReference type="PANTHER" id="PTHR31118:SF32">
    <property type="entry name" value="KYNURENINE FORMAMIDASE"/>
    <property type="match status" value="1"/>
</dbReference>
<reference evidence="1 2" key="1">
    <citation type="journal article" date="2013" name="Genome Announc.">
        <title>Draft Genome Sequence of 'Candidatus Halobonum tyrrellensis' Strain G22, Isolated from the Hypersaline Waters of Lake Tyrrell, Australia.</title>
        <authorList>
            <person name="Ugalde J.A."/>
            <person name="Narasingarao P."/>
            <person name="Kuo S."/>
            <person name="Podell S."/>
            <person name="Allen E.E."/>
        </authorList>
    </citation>
    <scope>NUCLEOTIDE SEQUENCE [LARGE SCALE GENOMIC DNA]</scope>
    <source>
        <strain evidence="1 2">G22</strain>
    </source>
</reference>
<comment type="caution">
    <text evidence="1">The sequence shown here is derived from an EMBL/GenBank/DDBJ whole genome shotgun (WGS) entry which is preliminary data.</text>
</comment>
<dbReference type="InterPro" id="IPR007325">
    <property type="entry name" value="KFase/CYL"/>
</dbReference>
<dbReference type="Proteomes" id="UP000017840">
    <property type="component" value="Unassembled WGS sequence"/>
</dbReference>
<dbReference type="Gene3D" id="3.50.30.50">
    <property type="entry name" value="Putative cyclase"/>
    <property type="match status" value="1"/>
</dbReference>
<dbReference type="STRING" id="1324957.K933_15917"/>
<protein>
    <submittedName>
        <fullName evidence="1">Putative metal-dependent hydrolase</fullName>
    </submittedName>
</protein>
<keyword evidence="1" id="KW-0378">Hydrolase</keyword>
<evidence type="ECO:0000313" key="2">
    <source>
        <dbReference type="Proteomes" id="UP000017840"/>
    </source>
</evidence>
<dbReference type="InterPro" id="IPR037175">
    <property type="entry name" value="KFase_sf"/>
</dbReference>
<dbReference type="RefSeq" id="WP_023395754.1">
    <property type="nucleotide sequence ID" value="NZ_ASGZ01000064.1"/>
</dbReference>
<dbReference type="PANTHER" id="PTHR31118">
    <property type="entry name" value="CYCLASE-LIKE PROTEIN 2"/>
    <property type="match status" value="1"/>
</dbReference>
<dbReference type="eggNOG" id="arCOG02462">
    <property type="taxonomic scope" value="Archaea"/>
</dbReference>
<dbReference type="GO" id="GO:0019441">
    <property type="term" value="P:L-tryptophan catabolic process to kynurenine"/>
    <property type="evidence" value="ECO:0007669"/>
    <property type="project" value="InterPro"/>
</dbReference>
<gene>
    <name evidence="1" type="ORF">K933_15917</name>
</gene>
<accession>V4GNQ4</accession>
<proteinExistence type="predicted"/>
<keyword evidence="2" id="KW-1185">Reference proteome</keyword>
<dbReference type="AlphaFoldDB" id="V4GNQ4"/>
<organism evidence="1 2">
    <name type="scientific">Candidatus Halobonum tyrrellensis G22</name>
    <dbReference type="NCBI Taxonomy" id="1324957"/>
    <lineage>
        <taxon>Archaea</taxon>
        <taxon>Methanobacteriati</taxon>
        <taxon>Methanobacteriota</taxon>
        <taxon>Stenosarchaea group</taxon>
        <taxon>Halobacteria</taxon>
        <taxon>Halobacteriales</taxon>
        <taxon>Haloferacaceae</taxon>
        <taxon>Candidatus Halobonum</taxon>
    </lineage>
</organism>
<dbReference type="EMBL" id="ASGZ01000064">
    <property type="protein sequence ID" value="ESP87021.1"/>
    <property type="molecule type" value="Genomic_DNA"/>
</dbReference>
<dbReference type="GO" id="GO:0004061">
    <property type="term" value="F:arylformamidase activity"/>
    <property type="evidence" value="ECO:0007669"/>
    <property type="project" value="InterPro"/>
</dbReference>
<dbReference type="PATRIC" id="fig|1324957.4.peg.3230"/>
<name>V4GNQ4_9EURY</name>
<evidence type="ECO:0000313" key="1">
    <source>
        <dbReference type="EMBL" id="ESP87021.1"/>
    </source>
</evidence>
<dbReference type="SUPFAM" id="SSF102198">
    <property type="entry name" value="Putative cyclase"/>
    <property type="match status" value="1"/>
</dbReference>
<sequence>MNHRDLTHAVESGMPVFPGDPEVRVDPHATHEADGYRVSAVACGSHTGTHVDAPSHTEPDGRDVDALGVDRFVRDAVRVDCRGRAPRAPIGADALPAVDADLLVVQTGWDDHWGEDRYVDHPYLTADAAAFCADRGYDVAVDALNVDPTPTDDAPPDEPAGVPAHHALLGDDRLIFENLTGLAGLPDRFEFLAFPLNLAGGDGAPVRAVARYE</sequence>